<dbReference type="InterPro" id="IPR007201">
    <property type="entry name" value="Mei2-like_Rrm_C"/>
</dbReference>
<sequence length="928" mass="106018">MMKLMEAQRDLEEQRLARHQEKQRLQQSNSGAFSARQRAQHDKTQNNFKELQARRVEARSHADLQQERRRSEVEQKTAVKSQKLEDMAADRQKLWEIRKTAHREAARILRDAKREVHRQSMSSRYSVKFLQEQMGRLEHPDGLTTSLTGSSSGSSTASIQDESHNRTNVLMAPVDGKVSLSLCQMLESEKKAAAAALKAGTDDEDHQGSSGSPGWIVCASVSLALASANSTVPREHERFYDFLMYITEGKPELRQYLVRKMLLHISTPAWIPPACPAPNRPLARRGREQIKELKVVVLIATPLKSFEWRQMVRHTLPELTSNVEIGCPVFIVPRFAVGSGTVTPLLRYEAETYGDLAILNMTDSFVSAGQNSEKTWLSFRWALERHPDAQLIFHQDSDTLVDWRQALPRFLRRIFPDLPPEAQELRFLQLGRLCERVPTHLLAGCPGSVELEPCGAGSLYGFSSDVVRWMVETQRPEVGHRMNYEDLHACRWARHFEQHIGTSLDVCGLLRARDFQNAWIHPLKDQQTYLTCFRNRTHGCWANDLGLQRLHFVMQKSTQRCSQHEHTAPPKKSFQPYHAQSVPKSEDLEAVAFSRQNSGEVGDVTTMMLRNIPNKYTQNSLLQEINDLGFTGTFDFFYLPMDVHNRSNVGYAFINFLRPDDAELFRQKFSDHRFQRFQSRKISSVCTAHVQGLHENLQHFQNRAVTHARNDQYRPVVFRNGCRVDIEDILAEGKSSGSEDEKPRAKKEERKTKGKAEPKRAPATSKTSVPKTGRKGQEGLEEAIRQSLEALQERMSSQESPLSPPPGLTPPFEPVAMEQQVQMGQEQEVMQLLNLRGLLLDRLLHKEENFAYNQAAAFLAMQQLQEQQYMQMQSPPMCPVPYPESKWEDPAYVDVNPSFMGKGFNNFETDMPTPRTNQLMLEGSLESF</sequence>
<keyword evidence="9" id="KW-0472">Membrane</keyword>
<keyword evidence="7" id="KW-1133">Transmembrane helix</keyword>
<evidence type="ECO:0000313" key="15">
    <source>
        <dbReference type="Proteomes" id="UP001152797"/>
    </source>
</evidence>
<feature type="region of interest" description="Disordered" evidence="11">
    <location>
        <begin position="733"/>
        <end position="779"/>
    </location>
</feature>
<keyword evidence="3" id="KW-0328">Glycosyltransferase</keyword>
<feature type="region of interest" description="Disordered" evidence="11">
    <location>
        <begin position="1"/>
        <end position="84"/>
    </location>
</feature>
<reference evidence="13" key="1">
    <citation type="submission" date="2022-10" db="EMBL/GenBank/DDBJ databases">
        <authorList>
            <person name="Chen Y."/>
            <person name="Dougan E. K."/>
            <person name="Chan C."/>
            <person name="Rhodes N."/>
            <person name="Thang M."/>
        </authorList>
    </citation>
    <scope>NUCLEOTIDE SEQUENCE</scope>
</reference>
<evidence type="ECO:0000256" key="4">
    <source>
        <dbReference type="ARBA" id="ARBA00022679"/>
    </source>
</evidence>
<dbReference type="EMBL" id="CAMXCT030000385">
    <property type="protein sequence ID" value="CAL4765352.1"/>
    <property type="molecule type" value="Genomic_DNA"/>
</dbReference>
<keyword evidence="8" id="KW-0333">Golgi apparatus</keyword>
<evidence type="ECO:0000256" key="11">
    <source>
        <dbReference type="SAM" id="MobiDB-lite"/>
    </source>
</evidence>
<organism evidence="13">
    <name type="scientific">Cladocopium goreaui</name>
    <dbReference type="NCBI Taxonomy" id="2562237"/>
    <lineage>
        <taxon>Eukaryota</taxon>
        <taxon>Sar</taxon>
        <taxon>Alveolata</taxon>
        <taxon>Dinophyceae</taxon>
        <taxon>Suessiales</taxon>
        <taxon>Symbiodiniaceae</taxon>
        <taxon>Cladocopium</taxon>
    </lineage>
</organism>
<dbReference type="AlphaFoldDB" id="A0A9P1BSQ5"/>
<dbReference type="GO" id="GO:0003723">
    <property type="term" value="F:RNA binding"/>
    <property type="evidence" value="ECO:0007669"/>
    <property type="project" value="UniProtKB-UniRule"/>
</dbReference>
<feature type="domain" description="RRM" evidence="12">
    <location>
        <begin position="605"/>
        <end position="682"/>
    </location>
</feature>
<evidence type="ECO:0000256" key="8">
    <source>
        <dbReference type="ARBA" id="ARBA00023034"/>
    </source>
</evidence>
<keyword evidence="10" id="KW-0694">RNA-binding</keyword>
<comment type="similarity">
    <text evidence="2">Belongs to the glycosyltransferase 31 family.</text>
</comment>
<evidence type="ECO:0000256" key="5">
    <source>
        <dbReference type="ARBA" id="ARBA00022692"/>
    </source>
</evidence>
<dbReference type="Proteomes" id="UP001152797">
    <property type="component" value="Unassembled WGS sequence"/>
</dbReference>
<dbReference type="EMBL" id="CAMXCT010000385">
    <property type="protein sequence ID" value="CAI3978040.1"/>
    <property type="molecule type" value="Genomic_DNA"/>
</dbReference>
<evidence type="ECO:0000259" key="12">
    <source>
        <dbReference type="PROSITE" id="PS50102"/>
    </source>
</evidence>
<dbReference type="InterPro" id="IPR000504">
    <property type="entry name" value="RRM_dom"/>
</dbReference>
<dbReference type="InterPro" id="IPR012677">
    <property type="entry name" value="Nucleotide-bd_a/b_plait_sf"/>
</dbReference>
<keyword evidence="4" id="KW-0808">Transferase</keyword>
<accession>A0A9P1BSQ5</accession>
<feature type="compositionally biased region" description="Low complexity" evidence="11">
    <location>
        <begin position="142"/>
        <end position="156"/>
    </location>
</feature>
<dbReference type="GO" id="GO:0016758">
    <property type="term" value="F:hexosyltransferase activity"/>
    <property type="evidence" value="ECO:0007669"/>
    <property type="project" value="InterPro"/>
</dbReference>
<dbReference type="InterPro" id="IPR035979">
    <property type="entry name" value="RBD_domain_sf"/>
</dbReference>
<dbReference type="Gene3D" id="3.30.70.330">
    <property type="match status" value="1"/>
</dbReference>
<comment type="subcellular location">
    <subcellularLocation>
        <location evidence="1">Golgi apparatus membrane</location>
        <topology evidence="1">Single-pass type II membrane protein</topology>
    </subcellularLocation>
</comment>
<dbReference type="InterPro" id="IPR002659">
    <property type="entry name" value="Glyco_trans_31"/>
</dbReference>
<comment type="caution">
    <text evidence="13">The sequence shown here is derived from an EMBL/GenBank/DDBJ whole genome shotgun (WGS) entry which is preliminary data.</text>
</comment>
<reference evidence="14 15" key="2">
    <citation type="submission" date="2024-05" db="EMBL/GenBank/DDBJ databases">
        <authorList>
            <person name="Chen Y."/>
            <person name="Shah S."/>
            <person name="Dougan E. K."/>
            <person name="Thang M."/>
            <person name="Chan C."/>
        </authorList>
    </citation>
    <scope>NUCLEOTIDE SEQUENCE [LARGE SCALE GENOMIC DNA]</scope>
</reference>
<dbReference type="PANTHER" id="PTHR11214">
    <property type="entry name" value="BETA-1,3-N-ACETYLGLUCOSAMINYLTRANSFERASE"/>
    <property type="match status" value="1"/>
</dbReference>
<dbReference type="GO" id="GO:0000139">
    <property type="term" value="C:Golgi membrane"/>
    <property type="evidence" value="ECO:0007669"/>
    <property type="project" value="UniProtKB-SubCell"/>
</dbReference>
<name>A0A9P1BSQ5_9DINO</name>
<keyword evidence="15" id="KW-1185">Reference proteome</keyword>
<dbReference type="SUPFAM" id="SSF54928">
    <property type="entry name" value="RNA-binding domain, RBD"/>
    <property type="match status" value="1"/>
</dbReference>
<evidence type="ECO:0000256" key="3">
    <source>
        <dbReference type="ARBA" id="ARBA00022676"/>
    </source>
</evidence>
<evidence type="ECO:0000256" key="10">
    <source>
        <dbReference type="PROSITE-ProRule" id="PRU00176"/>
    </source>
</evidence>
<dbReference type="Pfam" id="PF04059">
    <property type="entry name" value="RRM_2"/>
    <property type="match status" value="1"/>
</dbReference>
<protein>
    <submittedName>
        <fullName evidence="14">Protein MEI2-like 2 (OML2) (MEI2-like protein 2)</fullName>
    </submittedName>
</protein>
<evidence type="ECO:0000256" key="1">
    <source>
        <dbReference type="ARBA" id="ARBA00004323"/>
    </source>
</evidence>
<evidence type="ECO:0000256" key="6">
    <source>
        <dbReference type="ARBA" id="ARBA00022968"/>
    </source>
</evidence>
<dbReference type="OrthoDB" id="414887at2759"/>
<dbReference type="CDD" id="cd12277">
    <property type="entry name" value="RRM3_MEI2_EAR1_like"/>
    <property type="match status" value="1"/>
</dbReference>
<feature type="compositionally biased region" description="Basic and acidic residues" evidence="11">
    <location>
        <begin position="51"/>
        <end position="84"/>
    </location>
</feature>
<feature type="region of interest" description="Disordered" evidence="11">
    <location>
        <begin position="139"/>
        <end position="166"/>
    </location>
</feature>
<evidence type="ECO:0000256" key="9">
    <source>
        <dbReference type="ARBA" id="ARBA00023136"/>
    </source>
</evidence>
<evidence type="ECO:0000256" key="2">
    <source>
        <dbReference type="ARBA" id="ARBA00008661"/>
    </source>
</evidence>
<evidence type="ECO:0000313" key="13">
    <source>
        <dbReference type="EMBL" id="CAI3978040.1"/>
    </source>
</evidence>
<feature type="compositionally biased region" description="Basic and acidic residues" evidence="11">
    <location>
        <begin position="1"/>
        <end position="24"/>
    </location>
</feature>
<evidence type="ECO:0000313" key="14">
    <source>
        <dbReference type="EMBL" id="CAL4765352.1"/>
    </source>
</evidence>
<dbReference type="PROSITE" id="PS50102">
    <property type="entry name" value="RRM"/>
    <property type="match status" value="1"/>
</dbReference>
<dbReference type="EMBL" id="CAMXCT020000385">
    <property type="protein sequence ID" value="CAL1131415.1"/>
    <property type="molecule type" value="Genomic_DNA"/>
</dbReference>
<proteinExistence type="inferred from homology"/>
<dbReference type="Pfam" id="PF01762">
    <property type="entry name" value="Galactosyl_T"/>
    <property type="match status" value="1"/>
</dbReference>
<keyword evidence="6" id="KW-0735">Signal-anchor</keyword>
<feature type="compositionally biased region" description="Basic and acidic residues" evidence="11">
    <location>
        <begin position="737"/>
        <end position="760"/>
    </location>
</feature>
<keyword evidence="5" id="KW-0812">Transmembrane</keyword>
<gene>
    <name evidence="13" type="ORF">C1SCF055_LOCUS6129</name>
</gene>
<evidence type="ECO:0000256" key="7">
    <source>
        <dbReference type="ARBA" id="ARBA00022989"/>
    </source>
</evidence>